<dbReference type="GO" id="GO:0019843">
    <property type="term" value="F:rRNA binding"/>
    <property type="evidence" value="ECO:0007669"/>
    <property type="project" value="TreeGrafter"/>
</dbReference>
<sequence length="2159" mass="237883">MLLFTLLLASIVSSIEPFEPRKSIIDLIVPTLFDQQNQDDDDTPPPCKFFVANQYEGVNQTDTQFSTVQAVVDKGITHPFTPTDYPSEDMWPICDLHQLDISLTDSNHSEFLFIHSDIIVLIKSGLQPDQGYIPKVNWTCNSNEPTTLIRVNFAEVTFENILFSFYSASPTVIYPTYRLLNVESAVLITIKSCIFGGVFQYSKLGAQLYSIYQNPVQFRDTVHQNNIYGGYICALNNILRDVSYTGCVFENLTSSTNTGILQLQLAPLANVTVDRCRFTRCLSAGTNGVLLINNPNFQKMIVNNNIFQFCNATATNSRTAGIYVSGETQYLFSAYSFWNNTFLGNIKSGVVQRGVDAFVNMVLRIEPSPQIVKQAFDNCKSQQYDSVFYNFRVFNDNETVEGDIDFPGPEKINFYVQSVSDTPSIGLLSDQPARTVVQCLKDLKHEIKSVAINLQGEQHQEVIKLDSSQITEYIINGRVEKTILTRPEGNINALFEVTNNVYANIAVERISFVGFRGVEHDGFNKLTLTDVQFSILSGILEKPFILASRGTIEINKAQFGNATSDTRIGDAAVYVTSQARSLIIQGSSFTRLVINTETTLNVRAAINVEQSTTIEPFIIYVTGSKFTGCKGNYTGGIFAILRSNAVANFASNTFDSNTNVAFDPQGIDAYIIWDVTDTSETQSKITALFTGSTSPAINSVIYVDSTQQISYLDLDGPNQVIAYINSGSTIQSGDGWSQDRPALSINQISSTLKIQTKQAIINLLGNSHQESLIIKSSKNVGSITIIGKAEKTAWIKDNDLANIRVDLETLNIITVRNIAFIGSRAVEHQGSGLLTIEQSTFSIPQQTVVAEFSFISAIRGSLTLIQNIFGLETTDTYLKTAAVTVEQQVHDFTIQQSQFIKLKSNNGGQLGVAGLYINKLNETGITIVSNTFTDCDGKVCGALLIVSDTLTDDLVTITGNIFNHNIFSGNYNERSLESGTASDVVFLDQFPEFDQNGNYIPKLIITPPTTPIYSEQFPQVSYAYFIDGPIKLPVEVVPIPVNEKKETFVGDVFAVFDDEINKWEFISSTFQPFGRSKQATLSTLKAALKDGISFQGKLNIVITTGLTSVSEQIRTETVHSGVQQVTITRDYINDLIFPVKVVAGRLYSVEGAITPIFSVSDRMTVDLVSLDLVSVAPEIITGNGGSLLTADSGCIISLTDLVFTMIDGISGIYHQESAQLPFKEYYLQSFVDLTDTKAHLENFTISGGRISGKGAIVINKLQTQDIDIENGVIQNILVNEIQLSDESQNSKSKINTEIGTSTSTGGIHVSLTLQEGTSFTPKITINNCKLDNLSGKDTKSGAIYFEGVNADSVTAFAEVSLANNEFKKCAGKQSGGLLINLNSYFKVNLVNNKFSENTFTDKYNQLSFDSGIASDIAIIDNKPQFDDKGSYLPNVQVTYSDKAFSEKLPQVTYAYLKKEELSEELVKQVIEVQSIAWNDKKEIFVGDGFFDQSEEQERWEIQSSTYSPFGRSRINPLQTLESAINIGVVDTNQLNIVVVSGLTNTVAQITEETLPSQVTTVSITRDSYTDIYFPIKTTAGRLYSVEGAVNPIFTVSGKQLNILSIDLVSIAPLSGTIETTGSLLVANQESTIQLSDVVLTQINSISGIYHYVQTPAQISYSISSFIDVTDSTLTMDNFTLQAGKISGKGAISINGLKNYVVSISTGTFEDLRIEAPTSILQNYQSQQKSTSQNDEHNQAQAGAINAQLISSKAKIIVKSCKFSNLGGLDAIAGGIYAFGEGNDRSDAGEAIFENCEFNNCYGRLAGAILLGGNLRPVSLKWNKFSDNQATDPEGSKDILFQDKELLDQSGGVEEVTEGYQSDVPEIKIQGYDKDFGDYIQCKTEGTEVCGASPCGLKPEETPDFCSGKPDPQPGDEPDPVTGDESDIKEKDIKKKEGLSGGAVAGIVIAVIVVVAAIVVVVAIAVYWTQFRKPSESFSEDGDAKTKISSDKKKHEMIDNEEEEGDEDSESDDEDDDDDEEEEDDEDEEEKENKKKDVYSEKKKQENVERKEKEKETPSEEIKEKEKETDQKVQLLDKDDELQSGKTEKQEDSESDEDDDEVDEEEEEEENKIKDVQSEKKEQEKIETKEKEIETNQNVQLLDKDDELQSGEAEKQEVQW</sequence>
<dbReference type="GO" id="GO:0000027">
    <property type="term" value="P:ribosomal large subunit assembly"/>
    <property type="evidence" value="ECO:0007669"/>
    <property type="project" value="TreeGrafter"/>
</dbReference>
<accession>A0A5J4WE02</accession>
<evidence type="ECO:0000313" key="4">
    <source>
        <dbReference type="EMBL" id="KAA6393224.1"/>
    </source>
</evidence>
<proteinExistence type="predicted"/>
<dbReference type="SMART" id="SM00710">
    <property type="entry name" value="PbH1"/>
    <property type="match status" value="8"/>
</dbReference>
<gene>
    <name evidence="4" type="ORF">EZS28_011249</name>
</gene>
<keyword evidence="3" id="KW-0732">Signal</keyword>
<dbReference type="GO" id="GO:0030687">
    <property type="term" value="C:preribosome, large subunit precursor"/>
    <property type="evidence" value="ECO:0007669"/>
    <property type="project" value="TreeGrafter"/>
</dbReference>
<keyword evidence="2" id="KW-0812">Transmembrane</keyword>
<feature type="compositionally biased region" description="Acidic residues" evidence="1">
    <location>
        <begin position="2092"/>
        <end position="2109"/>
    </location>
</feature>
<protein>
    <submittedName>
        <fullName evidence="4">Uncharacterized protein</fullName>
    </submittedName>
</protein>
<feature type="signal peptide" evidence="3">
    <location>
        <begin position="1"/>
        <end position="17"/>
    </location>
</feature>
<dbReference type="InterPro" id="IPR045112">
    <property type="entry name" value="PPAN-like"/>
</dbReference>
<feature type="transmembrane region" description="Helical" evidence="2">
    <location>
        <begin position="1942"/>
        <end position="1967"/>
    </location>
</feature>
<feature type="compositionally biased region" description="Basic and acidic residues" evidence="1">
    <location>
        <begin position="2030"/>
        <end position="2091"/>
    </location>
</feature>
<dbReference type="SUPFAM" id="SSF51126">
    <property type="entry name" value="Pectin lyase-like"/>
    <property type="match status" value="3"/>
</dbReference>
<organism evidence="4 5">
    <name type="scientific">Streblomastix strix</name>
    <dbReference type="NCBI Taxonomy" id="222440"/>
    <lineage>
        <taxon>Eukaryota</taxon>
        <taxon>Metamonada</taxon>
        <taxon>Preaxostyla</taxon>
        <taxon>Oxymonadida</taxon>
        <taxon>Streblomastigidae</taxon>
        <taxon>Streblomastix</taxon>
    </lineage>
</organism>
<feature type="compositionally biased region" description="Basic and acidic residues" evidence="1">
    <location>
        <begin position="2110"/>
        <end position="2133"/>
    </location>
</feature>
<dbReference type="Proteomes" id="UP000324800">
    <property type="component" value="Unassembled WGS sequence"/>
</dbReference>
<dbReference type="EMBL" id="SNRW01002299">
    <property type="protein sequence ID" value="KAA6393224.1"/>
    <property type="molecule type" value="Genomic_DNA"/>
</dbReference>
<comment type="caution">
    <text evidence="4">The sequence shown here is derived from an EMBL/GenBank/DDBJ whole genome shotgun (WGS) entry which is preliminary data.</text>
</comment>
<keyword evidence="2" id="KW-1133">Transmembrane helix</keyword>
<dbReference type="InterPro" id="IPR006626">
    <property type="entry name" value="PbH1"/>
</dbReference>
<evidence type="ECO:0000256" key="2">
    <source>
        <dbReference type="SAM" id="Phobius"/>
    </source>
</evidence>
<evidence type="ECO:0000256" key="3">
    <source>
        <dbReference type="SAM" id="SignalP"/>
    </source>
</evidence>
<dbReference type="InterPro" id="IPR011050">
    <property type="entry name" value="Pectin_lyase_fold/virulence"/>
</dbReference>
<dbReference type="PANTHER" id="PTHR12661">
    <property type="entry name" value="PETER PAN-RELATED"/>
    <property type="match status" value="1"/>
</dbReference>
<feature type="chain" id="PRO_5023886381" evidence="3">
    <location>
        <begin position="18"/>
        <end position="2159"/>
    </location>
</feature>
<feature type="compositionally biased region" description="Acidic residues" evidence="1">
    <location>
        <begin position="1913"/>
        <end position="1924"/>
    </location>
</feature>
<evidence type="ECO:0000313" key="5">
    <source>
        <dbReference type="Proteomes" id="UP000324800"/>
    </source>
</evidence>
<feature type="region of interest" description="Disordered" evidence="1">
    <location>
        <begin position="1974"/>
        <end position="2159"/>
    </location>
</feature>
<name>A0A5J4WE02_9EUKA</name>
<evidence type="ECO:0000256" key="1">
    <source>
        <dbReference type="SAM" id="MobiDB-lite"/>
    </source>
</evidence>
<keyword evidence="2" id="KW-0472">Membrane</keyword>
<feature type="compositionally biased region" description="Acidic residues" evidence="1">
    <location>
        <begin position="1998"/>
        <end position="2029"/>
    </location>
</feature>
<reference evidence="4 5" key="1">
    <citation type="submission" date="2019-03" db="EMBL/GenBank/DDBJ databases">
        <title>Single cell metagenomics reveals metabolic interactions within the superorganism composed of flagellate Streblomastix strix and complex community of Bacteroidetes bacteria on its surface.</title>
        <authorList>
            <person name="Treitli S.C."/>
            <person name="Kolisko M."/>
            <person name="Husnik F."/>
            <person name="Keeling P."/>
            <person name="Hampl V."/>
        </authorList>
    </citation>
    <scope>NUCLEOTIDE SEQUENCE [LARGE SCALE GENOMIC DNA]</scope>
    <source>
        <strain evidence="4">ST1C</strain>
    </source>
</reference>
<feature type="region of interest" description="Disordered" evidence="1">
    <location>
        <begin position="1900"/>
        <end position="1932"/>
    </location>
</feature>
<dbReference type="PANTHER" id="PTHR12661:SF5">
    <property type="entry name" value="SUPPRESSOR OF SWI4 1 HOMOLOG"/>
    <property type="match status" value="1"/>
</dbReference>
<feature type="compositionally biased region" description="Basic and acidic residues" evidence="1">
    <location>
        <begin position="1981"/>
        <end position="1997"/>
    </location>
</feature>